<evidence type="ECO:0000256" key="3">
    <source>
        <dbReference type="ARBA" id="ARBA00022676"/>
    </source>
</evidence>
<dbReference type="Proteomes" id="UP000326781">
    <property type="component" value="Segment"/>
</dbReference>
<evidence type="ECO:0000256" key="2">
    <source>
        <dbReference type="ARBA" id="ARBA00022642"/>
    </source>
</evidence>
<feature type="domain" description="Nicotinate/nicotinamide phosphoribosyltransferase" evidence="8">
    <location>
        <begin position="192"/>
        <end position="377"/>
    </location>
</feature>
<protein>
    <recommendedName>
        <fullName evidence="7">Nicotinamide phosphoribosyltransferase</fullName>
        <ecNumber evidence="6">2.4.2.12</ecNumber>
    </recommendedName>
</protein>
<evidence type="ECO:0000256" key="6">
    <source>
        <dbReference type="ARBA" id="ARBA00035024"/>
    </source>
</evidence>
<reference evidence="9 10" key="1">
    <citation type="submission" date="2019-08" db="EMBL/GenBank/DDBJ databases">
        <title>Six bacteriophages against potato bacterial diseases.</title>
        <authorList>
            <person name="Zhang X."/>
            <person name="Kering K."/>
        </authorList>
    </citation>
    <scope>NUCLEOTIDE SEQUENCE [LARGE SCALE GENOMIC DNA]</scope>
</reference>
<dbReference type="InterPro" id="IPR036068">
    <property type="entry name" value="Nicotinate_pribotase-like_C"/>
</dbReference>
<dbReference type="Pfam" id="PF04095">
    <property type="entry name" value="NAPRTase"/>
    <property type="match status" value="2"/>
</dbReference>
<evidence type="ECO:0000256" key="4">
    <source>
        <dbReference type="ARBA" id="ARBA00022679"/>
    </source>
</evidence>
<comment type="pathway">
    <text evidence="5">Cofactor biosynthesis; NAD(+) biosynthesis; nicotinamide D-ribonucleotide from 5-phospho-alpha-D-ribose 1-diphosphate and nicotinamide: step 1/1.</text>
</comment>
<dbReference type="GO" id="GO:0009435">
    <property type="term" value="P:NAD+ biosynthetic process"/>
    <property type="evidence" value="ECO:0007669"/>
    <property type="project" value="InterPro"/>
</dbReference>
<keyword evidence="4" id="KW-0808">Transferase</keyword>
<dbReference type="NCBIfam" id="NF006629">
    <property type="entry name" value="PRK09198.1"/>
    <property type="match status" value="1"/>
</dbReference>
<evidence type="ECO:0000256" key="7">
    <source>
        <dbReference type="ARBA" id="ARBA00035036"/>
    </source>
</evidence>
<dbReference type="PANTHER" id="PTHR43816:SF1">
    <property type="entry name" value="NICOTINAMIDE PHOSPHORIBOSYLTRANSFERASE"/>
    <property type="match status" value="1"/>
</dbReference>
<dbReference type="Gene3D" id="3.20.20.70">
    <property type="entry name" value="Aldolase class I"/>
    <property type="match status" value="1"/>
</dbReference>
<keyword evidence="2" id="KW-0662">Pyridine nucleotide biosynthesis</keyword>
<comment type="similarity">
    <text evidence="1">Belongs to the NAPRTase family.</text>
</comment>
<sequence>MQATSRYAVPAHLNADAYKSGHKAQYPLNSEFMLFNFTARSDKYFNTPLAKDGIISFGIRRFVEDYLRDHWNTSFFNRPKPEVLAEIDEIMNGVLGAETIPMSHWAALHDLGYLPVGVDAVPEGTLVPMKVPMMTFFPTHPDHAWVAGYLEDAFSNENWKVAAIATIAFHYKRICLQWAEKTCDNTDHIPWQCHDFALRGMSGMNDGALNNIGHLTSFKGTDSFPAVYTTKRVYGKNVPVCEIGNSVPATEHSVMTANIMLNIRQIFAELADDMDAEQRYEAERATFEHMITAVYPTGIVSLVADSFNFFRTIGGITVDLKDKILARQGKLVFRPDSGNPYHIVCGYKVIHFSDAKEIILERMERNPEYHGTLNVQGVKDTTEADADKLNYLDKYIRREAGAELLIWNVDDSGAMTMNLDTKEVRWMSTVEIKGALATLWGIFGGTINNKGYRLIDEHVGLIYGDSITMELAQRIFSRMEEMGFASSNIVYGVGSFTYQYITRDTFGDAVKSTYLEVRDQNPFMLCKEPVTDMGLKKSAKGCVYAIQTEEGIKMVDGLTKEQYMEDVENGYTLFNRVFFNGECKNGEGIQTIRDRVASYL</sequence>
<dbReference type="EC" id="2.4.2.12" evidence="6"/>
<organism evidence="9 10">
    <name type="scientific">Pectobacterium phage Wc4</name>
    <dbReference type="NCBI Taxonomy" id="2652428"/>
    <lineage>
        <taxon>Viruses</taxon>
        <taxon>Duplodnaviria</taxon>
        <taxon>Heunggongvirae</taxon>
        <taxon>Uroviricota</taxon>
        <taxon>Caudoviricetes</taxon>
        <taxon>Andersonviridae</taxon>
        <taxon>Andersonviridae incertae sedis</taxon>
        <taxon>Arnovirus</taxon>
        <taxon>Arnovirus Wc4</taxon>
    </lineage>
</organism>
<feature type="domain" description="Nicotinate/nicotinamide phosphoribosyltransferase" evidence="8">
    <location>
        <begin position="425"/>
        <end position="542"/>
    </location>
</feature>
<dbReference type="SUPFAM" id="SSF51690">
    <property type="entry name" value="Nicotinate/Quinolinate PRTase C-terminal domain-like"/>
    <property type="match status" value="1"/>
</dbReference>
<dbReference type="InterPro" id="IPR013785">
    <property type="entry name" value="Aldolase_TIM"/>
</dbReference>
<dbReference type="InterPro" id="IPR016471">
    <property type="entry name" value="Nicotinamide_PRibTrfase"/>
</dbReference>
<name>A0A5P8D432_9CAUD</name>
<evidence type="ECO:0000256" key="5">
    <source>
        <dbReference type="ARBA" id="ARBA00035007"/>
    </source>
</evidence>
<evidence type="ECO:0000313" key="10">
    <source>
        <dbReference type="Proteomes" id="UP000326781"/>
    </source>
</evidence>
<evidence type="ECO:0000313" key="9">
    <source>
        <dbReference type="EMBL" id="QFP93808.1"/>
    </source>
</evidence>
<keyword evidence="3" id="KW-0328">Glycosyltransferase</keyword>
<dbReference type="GO" id="GO:0047280">
    <property type="term" value="F:nicotinamide phosphoribosyltransferase activity"/>
    <property type="evidence" value="ECO:0007669"/>
    <property type="project" value="UniProtKB-EC"/>
</dbReference>
<evidence type="ECO:0000256" key="1">
    <source>
        <dbReference type="ARBA" id="ARBA00010897"/>
    </source>
</evidence>
<dbReference type="EMBL" id="MN270891">
    <property type="protein sequence ID" value="QFP93808.1"/>
    <property type="molecule type" value="Genomic_DNA"/>
</dbReference>
<proteinExistence type="inferred from homology"/>
<accession>A0A5P8D432</accession>
<evidence type="ECO:0000259" key="8">
    <source>
        <dbReference type="Pfam" id="PF04095"/>
    </source>
</evidence>
<keyword evidence="10" id="KW-1185">Reference proteome</keyword>
<dbReference type="InterPro" id="IPR041525">
    <property type="entry name" value="N/Namide_PRibTrfase"/>
</dbReference>
<dbReference type="PANTHER" id="PTHR43816">
    <property type="entry name" value="NICOTINAMIDE PHOSPHORIBOSYLTRANSFERASE"/>
    <property type="match status" value="1"/>
</dbReference>